<proteinExistence type="predicted"/>
<dbReference type="Gene3D" id="1.10.238.10">
    <property type="entry name" value="EF-hand"/>
    <property type="match status" value="1"/>
</dbReference>
<evidence type="ECO:0000259" key="3">
    <source>
        <dbReference type="PROSITE" id="PS51229"/>
    </source>
</evidence>
<feature type="domain" description="DCUN1" evidence="3">
    <location>
        <begin position="57"/>
        <end position="260"/>
    </location>
</feature>
<dbReference type="Pfam" id="PF14555">
    <property type="entry name" value="UBA_4"/>
    <property type="match status" value="1"/>
</dbReference>
<accession>A0A6A6ZYG8</accession>
<dbReference type="GO" id="GO:0031624">
    <property type="term" value="F:ubiquitin conjugating enzyme binding"/>
    <property type="evidence" value="ECO:0007669"/>
    <property type="project" value="TreeGrafter"/>
</dbReference>
<dbReference type="GO" id="GO:0032182">
    <property type="term" value="F:ubiquitin-like protein binding"/>
    <property type="evidence" value="ECO:0007669"/>
    <property type="project" value="TreeGrafter"/>
</dbReference>
<dbReference type="InterPro" id="IPR014764">
    <property type="entry name" value="DCN-prot"/>
</dbReference>
<dbReference type="FunFam" id="1.10.238.10:FF:000592">
    <property type="entry name" value="Defective in cullin neddylation protein"/>
    <property type="match status" value="1"/>
</dbReference>
<dbReference type="GO" id="GO:0000151">
    <property type="term" value="C:ubiquitin ligase complex"/>
    <property type="evidence" value="ECO:0007669"/>
    <property type="project" value="TreeGrafter"/>
</dbReference>
<dbReference type="EMBL" id="MU006227">
    <property type="protein sequence ID" value="KAF2825554.1"/>
    <property type="molecule type" value="Genomic_DNA"/>
</dbReference>
<keyword evidence="5" id="KW-1185">Reference proteome</keyword>
<dbReference type="PROSITE" id="PS51229">
    <property type="entry name" value="DCUN1"/>
    <property type="match status" value="1"/>
</dbReference>
<evidence type="ECO:0000313" key="4">
    <source>
        <dbReference type="EMBL" id="KAF2825554.1"/>
    </source>
</evidence>
<evidence type="ECO:0000313" key="5">
    <source>
        <dbReference type="Proteomes" id="UP000799424"/>
    </source>
</evidence>
<sequence length="276" mass="31522">MPPAYTAQQKAAITQFISFTNLDRNAAIRVLKTHNWDSQTAVNSYYSGGSGVTGSTAAKTTLNKVFDKYREDATGEPDGVGIEGTMKYLTDIDVDLEGLESFAVSEIVQAPAMGEMTREGFVNGWQERNCESIDKQKNYIKTLKRELPGNRELFERVYKYSFTIARAANSKQAPLEQAIAFWELLFSSPLSAIQWKSASTPWLDWWKEFLETSFKKSINKDMWNETLKFAKLTLEDENLTFWTETSSWPSVIDDFVEWVKNEKRGGAKEEVMDEEY</sequence>
<dbReference type="Gene3D" id="1.10.8.10">
    <property type="entry name" value="DNA helicase RuvA subunit, C-terminal domain"/>
    <property type="match status" value="1"/>
</dbReference>
<evidence type="ECO:0000256" key="1">
    <source>
        <dbReference type="ARBA" id="ARBA00022786"/>
    </source>
</evidence>
<dbReference type="Proteomes" id="UP000799424">
    <property type="component" value="Unassembled WGS sequence"/>
</dbReference>
<evidence type="ECO:0000256" key="2">
    <source>
        <dbReference type="RuleBase" id="RU410713"/>
    </source>
</evidence>
<name>A0A6A6ZYG8_9PLEO</name>
<dbReference type="GO" id="GO:0097602">
    <property type="term" value="F:cullin family protein binding"/>
    <property type="evidence" value="ECO:0007669"/>
    <property type="project" value="TreeGrafter"/>
</dbReference>
<dbReference type="SUPFAM" id="SSF46934">
    <property type="entry name" value="UBA-like"/>
    <property type="match status" value="1"/>
</dbReference>
<keyword evidence="1" id="KW-0833">Ubl conjugation pathway</keyword>
<organism evidence="4 5">
    <name type="scientific">Ophiobolus disseminans</name>
    <dbReference type="NCBI Taxonomy" id="1469910"/>
    <lineage>
        <taxon>Eukaryota</taxon>
        <taxon>Fungi</taxon>
        <taxon>Dikarya</taxon>
        <taxon>Ascomycota</taxon>
        <taxon>Pezizomycotina</taxon>
        <taxon>Dothideomycetes</taxon>
        <taxon>Pleosporomycetidae</taxon>
        <taxon>Pleosporales</taxon>
        <taxon>Pleosporineae</taxon>
        <taxon>Phaeosphaeriaceae</taxon>
        <taxon>Ophiobolus</taxon>
    </lineage>
</organism>
<dbReference type="Pfam" id="PF03556">
    <property type="entry name" value="Cullin_binding"/>
    <property type="match status" value="1"/>
</dbReference>
<dbReference type="InterPro" id="IPR005176">
    <property type="entry name" value="PONY_dom"/>
</dbReference>
<dbReference type="PANTHER" id="PTHR12281">
    <property type="entry name" value="RP42 RELATED"/>
    <property type="match status" value="1"/>
</dbReference>
<reference evidence="4" key="1">
    <citation type="journal article" date="2020" name="Stud. Mycol.">
        <title>101 Dothideomycetes genomes: a test case for predicting lifestyles and emergence of pathogens.</title>
        <authorList>
            <person name="Haridas S."/>
            <person name="Albert R."/>
            <person name="Binder M."/>
            <person name="Bloem J."/>
            <person name="Labutti K."/>
            <person name="Salamov A."/>
            <person name="Andreopoulos B."/>
            <person name="Baker S."/>
            <person name="Barry K."/>
            <person name="Bills G."/>
            <person name="Bluhm B."/>
            <person name="Cannon C."/>
            <person name="Castanera R."/>
            <person name="Culley D."/>
            <person name="Daum C."/>
            <person name="Ezra D."/>
            <person name="Gonzalez J."/>
            <person name="Henrissat B."/>
            <person name="Kuo A."/>
            <person name="Liang C."/>
            <person name="Lipzen A."/>
            <person name="Lutzoni F."/>
            <person name="Magnuson J."/>
            <person name="Mondo S."/>
            <person name="Nolan M."/>
            <person name="Ohm R."/>
            <person name="Pangilinan J."/>
            <person name="Park H.-J."/>
            <person name="Ramirez L."/>
            <person name="Alfaro M."/>
            <person name="Sun H."/>
            <person name="Tritt A."/>
            <person name="Yoshinaga Y."/>
            <person name="Zwiers L.-H."/>
            <person name="Turgeon B."/>
            <person name="Goodwin S."/>
            <person name="Spatafora J."/>
            <person name="Crous P."/>
            <person name="Grigoriev I."/>
        </authorList>
    </citation>
    <scope>NUCLEOTIDE SEQUENCE</scope>
    <source>
        <strain evidence="4">CBS 113818</strain>
    </source>
</reference>
<dbReference type="OrthoDB" id="27198at2759"/>
<dbReference type="Gene3D" id="1.10.238.200">
    <property type="entry name" value="Cullin, PONY binding domain"/>
    <property type="match status" value="1"/>
</dbReference>
<dbReference type="InterPro" id="IPR009060">
    <property type="entry name" value="UBA-like_sf"/>
</dbReference>
<dbReference type="InterPro" id="IPR042460">
    <property type="entry name" value="DCN1-like_PONY"/>
</dbReference>
<comment type="function">
    <text evidence="2">Neddylation of cullins play an essential role in the regulation of SCF-type complexes activity.</text>
</comment>
<dbReference type="GO" id="GO:0045116">
    <property type="term" value="P:protein neddylation"/>
    <property type="evidence" value="ECO:0007669"/>
    <property type="project" value="TreeGrafter"/>
</dbReference>
<gene>
    <name evidence="4" type="ORF">CC86DRAFT_370537</name>
</gene>
<dbReference type="AlphaFoldDB" id="A0A6A6ZYG8"/>
<dbReference type="PANTHER" id="PTHR12281:SF31">
    <property type="entry name" value="DCN1-LIKE PROTEIN 3"/>
    <property type="match status" value="1"/>
</dbReference>
<protein>
    <recommendedName>
        <fullName evidence="2">Defective in cullin neddylation protein</fullName>
    </recommendedName>
</protein>